<dbReference type="Gene3D" id="1.20.1260.100">
    <property type="entry name" value="TspO/MBR protein"/>
    <property type="match status" value="1"/>
</dbReference>
<comment type="similarity">
    <text evidence="2">Belongs to the TspO/BZRP family.</text>
</comment>
<gene>
    <name evidence="7" type="primary">Tspo_1</name>
    <name evidence="7" type="ORF">COCCOC_R06460</name>
</gene>
<evidence type="ECO:0000256" key="1">
    <source>
        <dbReference type="ARBA" id="ARBA00004141"/>
    </source>
</evidence>
<evidence type="ECO:0000256" key="4">
    <source>
        <dbReference type="ARBA" id="ARBA00022989"/>
    </source>
</evidence>
<keyword evidence="3 6" id="KW-0812">Transmembrane</keyword>
<evidence type="ECO:0000256" key="2">
    <source>
        <dbReference type="ARBA" id="ARBA00007524"/>
    </source>
</evidence>
<proteinExistence type="inferred from homology"/>
<feature type="transmembrane region" description="Helical" evidence="6">
    <location>
        <begin position="6"/>
        <end position="25"/>
    </location>
</feature>
<dbReference type="GO" id="GO:0005741">
    <property type="term" value="C:mitochondrial outer membrane"/>
    <property type="evidence" value="ECO:0007669"/>
    <property type="project" value="TreeGrafter"/>
</dbReference>
<feature type="non-terminal residue" evidence="7">
    <location>
        <position position="167"/>
    </location>
</feature>
<feature type="transmembrane region" description="Helical" evidence="6">
    <location>
        <begin position="46"/>
        <end position="68"/>
    </location>
</feature>
<dbReference type="PIRSF" id="PIRSF005859">
    <property type="entry name" value="PBR"/>
    <property type="match status" value="1"/>
</dbReference>
<dbReference type="Proteomes" id="UP000525205">
    <property type="component" value="Unassembled WGS sequence"/>
</dbReference>
<dbReference type="AlphaFoldDB" id="A0A7K8PP15"/>
<reference evidence="7 8" key="1">
    <citation type="submission" date="2019-09" db="EMBL/GenBank/DDBJ databases">
        <title>Bird 10,000 Genomes (B10K) Project - Family phase.</title>
        <authorList>
            <person name="Zhang G."/>
        </authorList>
    </citation>
    <scope>NUCLEOTIDE SEQUENCE [LARGE SCALE GENOMIC DNA]</scope>
    <source>
        <strain evidence="7">B10K-CU-031-03</strain>
        <tissue evidence="7">Muscle</tissue>
    </source>
</reference>
<evidence type="ECO:0000256" key="6">
    <source>
        <dbReference type="SAM" id="Phobius"/>
    </source>
</evidence>
<dbReference type="PANTHER" id="PTHR10057:SF4">
    <property type="entry name" value="TRANSLOCATOR PROTEIN 2"/>
    <property type="match status" value="1"/>
</dbReference>
<accession>A0A7K8PP15</accession>
<dbReference type="InterPro" id="IPR004307">
    <property type="entry name" value="TspO_MBR"/>
</dbReference>
<dbReference type="Pfam" id="PF03073">
    <property type="entry name" value="TspO_MBR"/>
    <property type="match status" value="1"/>
</dbReference>
<feature type="transmembrane region" description="Helical" evidence="6">
    <location>
        <begin position="133"/>
        <end position="155"/>
    </location>
</feature>
<feature type="non-terminal residue" evidence="7">
    <location>
        <position position="1"/>
    </location>
</feature>
<protein>
    <submittedName>
        <fullName evidence="7">TSPO protein</fullName>
    </submittedName>
</protein>
<feature type="transmembrane region" description="Helical" evidence="6">
    <location>
        <begin position="107"/>
        <end position="127"/>
    </location>
</feature>
<comment type="subcellular location">
    <subcellularLocation>
        <location evidence="1">Membrane</location>
        <topology evidence="1">Multi-pass membrane protein</topology>
    </subcellularLocation>
</comment>
<comment type="caution">
    <text evidence="7">The sequence shown here is derived from an EMBL/GenBank/DDBJ whole genome shotgun (WGS) entry which is preliminary data.</text>
</comment>
<dbReference type="EMBL" id="VWPP01000448">
    <property type="protein sequence ID" value="NXE81121.1"/>
    <property type="molecule type" value="Genomic_DNA"/>
</dbReference>
<organism evidence="7 8">
    <name type="scientific">Cochlearius cochlearius</name>
    <name type="common">Boat-billed heron</name>
    <dbReference type="NCBI Taxonomy" id="110676"/>
    <lineage>
        <taxon>Eukaryota</taxon>
        <taxon>Metazoa</taxon>
        <taxon>Chordata</taxon>
        <taxon>Craniata</taxon>
        <taxon>Vertebrata</taxon>
        <taxon>Euteleostomi</taxon>
        <taxon>Archelosauria</taxon>
        <taxon>Archosauria</taxon>
        <taxon>Dinosauria</taxon>
        <taxon>Saurischia</taxon>
        <taxon>Theropoda</taxon>
        <taxon>Coelurosauria</taxon>
        <taxon>Aves</taxon>
        <taxon>Neognathae</taxon>
        <taxon>Neoaves</taxon>
        <taxon>Aequornithes</taxon>
        <taxon>Pelecaniformes</taxon>
        <taxon>Ardeidae</taxon>
        <taxon>Cochlearius</taxon>
    </lineage>
</organism>
<evidence type="ECO:0000256" key="3">
    <source>
        <dbReference type="ARBA" id="ARBA00022692"/>
    </source>
</evidence>
<dbReference type="CDD" id="cd15904">
    <property type="entry name" value="TSPO_MBR"/>
    <property type="match status" value="1"/>
</dbReference>
<sequence>QRRMWAYALGFTVLPHIGGFLSWFFNRKEMPVWYEKLKKPSWCPPCKILSVAWSVLYTGMGYASYLIWNDLGGYSSKIFIPLGLYGAQLALNWAWTRFFFRARNLKLALINVLCLDGLAIGTVFSWFHINKIAVLLMVPYLGWLAVATYLTTRIWKDNREEKPKKSE</sequence>
<dbReference type="PANTHER" id="PTHR10057">
    <property type="entry name" value="PERIPHERAL-TYPE BENZODIAZEPINE RECEPTOR"/>
    <property type="match status" value="1"/>
</dbReference>
<keyword evidence="5 6" id="KW-0472">Membrane</keyword>
<evidence type="ECO:0000313" key="8">
    <source>
        <dbReference type="Proteomes" id="UP000525205"/>
    </source>
</evidence>
<dbReference type="FunFam" id="1.20.1260.100:FF:000001">
    <property type="entry name" value="translocator protein 2"/>
    <property type="match status" value="1"/>
</dbReference>
<dbReference type="InterPro" id="IPR038330">
    <property type="entry name" value="TspO/MBR-related_sf"/>
</dbReference>
<keyword evidence="8" id="KW-1185">Reference proteome</keyword>
<evidence type="ECO:0000313" key="7">
    <source>
        <dbReference type="EMBL" id="NXE81121.1"/>
    </source>
</evidence>
<keyword evidence="4 6" id="KW-1133">Transmembrane helix</keyword>
<feature type="transmembrane region" description="Helical" evidence="6">
    <location>
        <begin position="74"/>
        <end position="95"/>
    </location>
</feature>
<evidence type="ECO:0000256" key="5">
    <source>
        <dbReference type="ARBA" id="ARBA00023136"/>
    </source>
</evidence>
<name>A0A7K8PP15_COCCO</name>